<dbReference type="InterPro" id="IPR011042">
    <property type="entry name" value="6-blade_b-propeller_TolB-like"/>
</dbReference>
<evidence type="ECO:0000313" key="4">
    <source>
        <dbReference type="Proteomes" id="UP001149140"/>
    </source>
</evidence>
<evidence type="ECO:0000256" key="2">
    <source>
        <dbReference type="PROSITE-ProRule" id="PRU00504"/>
    </source>
</evidence>
<proteinExistence type="predicted"/>
<keyword evidence="4" id="KW-1185">Reference proteome</keyword>
<feature type="repeat" description="NHL" evidence="2">
    <location>
        <begin position="245"/>
        <end position="284"/>
    </location>
</feature>
<sequence length="755" mass="77088">MIAAALAAPSTAAAYPDWRDPTSVGAPQEGVLRFPQALAYDASGTPDPDPNAPAGPYVYVADQHTFFVQKFTVGGAFVRRFGGYGSEPGRFGTTSSSASPTTGTVGGIGGVAVDARGRVYVLDSFNSRVERFSPGGEFQSQFGTFGAAPGQINAGINGGLALLGDDLYLGDQDNDRVQRFHLGPDGRPDAPPVVFGSQGRGPGQFDIVAGLAVDPARDHAVFVADDRNNRIQRFSAGGAFEALTGTLGSGPGQFSNPYDAGVDLAGHLFVADNQNHRVVRLDAGSLAFATSFGGAGLGPGKLNNVRGIAVAPGADASGGVFATNTSLNQISEFGVDGAYVRSWGGDGRGPGAFMQPRDVAVEANGDIVVADTRADRVQVLRASGAMETWARISTALGTPTSGGGKREFRDPTAVAVDPRNGDVWVAEGGGHRVQKIPQSGDVAGVVTYGGPNASSALGGFMEPLGIAVAADGTVWVADTRNDRLQRRDPVTGAWTAFGGFVHPTAVAALGDGSIAAVELGAEPDDATGKGRLTLLAPDGTRRASFDGLDRPEGVASDGRGGVLVSETQRDRVVTFSLLDGQLVRTGELAAHFTRPMGLDVDPGGRLLVTDTYANRLVRFQAPAVSEPGGTGGSVAPALTLTLGAGGQFPAFTPGVARTYTTTLAADVLSTAGDAALTVTDPSPVAPDRLVNGAYALAQPLLAAGAPLPATVKTWAAPVAHDPVAIGLSQSIGATEPLRTGTYAKTLTFTLATTQP</sequence>
<dbReference type="PANTHER" id="PTHR24104">
    <property type="entry name" value="E3 UBIQUITIN-PROTEIN LIGASE NHLRC1-RELATED"/>
    <property type="match status" value="1"/>
</dbReference>
<dbReference type="PANTHER" id="PTHR24104:SF25">
    <property type="entry name" value="PROTEIN LIN-41"/>
    <property type="match status" value="1"/>
</dbReference>
<keyword evidence="1" id="KW-0677">Repeat</keyword>
<dbReference type="SUPFAM" id="SSF63829">
    <property type="entry name" value="Calcium-dependent phosphotriesterase"/>
    <property type="match status" value="1"/>
</dbReference>
<dbReference type="Pfam" id="PF01436">
    <property type="entry name" value="NHL"/>
    <property type="match status" value="4"/>
</dbReference>
<protein>
    <submittedName>
        <fullName evidence="3">NHL repeat-containing protein</fullName>
    </submittedName>
</protein>
<dbReference type="GO" id="GO:0008270">
    <property type="term" value="F:zinc ion binding"/>
    <property type="evidence" value="ECO:0007669"/>
    <property type="project" value="UniProtKB-KW"/>
</dbReference>
<dbReference type="InterPro" id="IPR050952">
    <property type="entry name" value="TRIM-NHL_E3_ligases"/>
</dbReference>
<dbReference type="AlphaFoldDB" id="A0A9X3MV42"/>
<dbReference type="InterPro" id="IPR001258">
    <property type="entry name" value="NHL_repeat"/>
</dbReference>
<reference evidence="3" key="1">
    <citation type="submission" date="2022-10" db="EMBL/GenBank/DDBJ databases">
        <title>The WGS of Solirubrobacter ginsenosidimutans DSM 21036.</title>
        <authorList>
            <person name="Jiang Z."/>
        </authorList>
    </citation>
    <scope>NUCLEOTIDE SEQUENCE</scope>
    <source>
        <strain evidence="3">DSM 21036</strain>
    </source>
</reference>
<feature type="repeat" description="NHL" evidence="2">
    <location>
        <begin position="402"/>
        <end position="439"/>
    </location>
</feature>
<dbReference type="CDD" id="cd05819">
    <property type="entry name" value="NHL"/>
    <property type="match status" value="3"/>
</dbReference>
<gene>
    <name evidence="3" type="ORF">OM076_21905</name>
</gene>
<dbReference type="Proteomes" id="UP001149140">
    <property type="component" value="Unassembled WGS sequence"/>
</dbReference>
<dbReference type="EMBL" id="JAPDOD010000021">
    <property type="protein sequence ID" value="MDA0162942.1"/>
    <property type="molecule type" value="Genomic_DNA"/>
</dbReference>
<evidence type="ECO:0000256" key="1">
    <source>
        <dbReference type="ARBA" id="ARBA00022737"/>
    </source>
</evidence>
<feature type="repeat" description="NHL" evidence="2">
    <location>
        <begin position="347"/>
        <end position="383"/>
    </location>
</feature>
<dbReference type="PROSITE" id="PS51125">
    <property type="entry name" value="NHL"/>
    <property type="match status" value="4"/>
</dbReference>
<accession>A0A9X3MV42</accession>
<name>A0A9X3MV42_9ACTN</name>
<evidence type="ECO:0000313" key="3">
    <source>
        <dbReference type="EMBL" id="MDA0162942.1"/>
    </source>
</evidence>
<dbReference type="SUPFAM" id="SSF101898">
    <property type="entry name" value="NHL repeat"/>
    <property type="match status" value="2"/>
</dbReference>
<comment type="caution">
    <text evidence="3">The sequence shown here is derived from an EMBL/GenBank/DDBJ whole genome shotgun (WGS) entry which is preliminary data.</text>
</comment>
<feature type="repeat" description="NHL" evidence="2">
    <location>
        <begin position="194"/>
        <end position="237"/>
    </location>
</feature>
<dbReference type="Gene3D" id="2.120.10.30">
    <property type="entry name" value="TolB, C-terminal domain"/>
    <property type="match status" value="6"/>
</dbReference>
<organism evidence="3 4">
    <name type="scientific">Solirubrobacter ginsenosidimutans</name>
    <dbReference type="NCBI Taxonomy" id="490573"/>
    <lineage>
        <taxon>Bacteria</taxon>
        <taxon>Bacillati</taxon>
        <taxon>Actinomycetota</taxon>
        <taxon>Thermoleophilia</taxon>
        <taxon>Solirubrobacterales</taxon>
        <taxon>Solirubrobacteraceae</taxon>
        <taxon>Solirubrobacter</taxon>
    </lineage>
</organism>